<dbReference type="GO" id="GO:0005524">
    <property type="term" value="F:ATP binding"/>
    <property type="evidence" value="ECO:0007669"/>
    <property type="project" value="UniProtKB-UniRule"/>
</dbReference>
<evidence type="ECO:0000256" key="2">
    <source>
        <dbReference type="ARBA" id="ARBA00022741"/>
    </source>
</evidence>
<evidence type="ECO:0000256" key="12">
    <source>
        <dbReference type="PROSITE-ProRule" id="PRU00560"/>
    </source>
</evidence>
<dbReference type="PROSITE" id="PS51217">
    <property type="entry name" value="UVRD_HELICASE_CTER"/>
    <property type="match status" value="1"/>
</dbReference>
<comment type="similarity">
    <text evidence="1">Belongs to the helicase family. UvrD subfamily.</text>
</comment>
<evidence type="ECO:0000256" key="5">
    <source>
        <dbReference type="ARBA" id="ARBA00022840"/>
    </source>
</evidence>
<feature type="binding site" evidence="12">
    <location>
        <begin position="39"/>
        <end position="46"/>
    </location>
    <ligand>
        <name>ATP</name>
        <dbReference type="ChEBI" id="CHEBI:30616"/>
    </ligand>
</feature>
<dbReference type="Gene3D" id="3.40.50.300">
    <property type="entry name" value="P-loop containing nucleotide triphosphate hydrolases"/>
    <property type="match status" value="2"/>
</dbReference>
<dbReference type="PANTHER" id="PTHR11070">
    <property type="entry name" value="UVRD / RECB / PCRA DNA HELICASE FAMILY MEMBER"/>
    <property type="match status" value="1"/>
</dbReference>
<keyword evidence="6" id="KW-0238">DNA-binding</keyword>
<evidence type="ECO:0000256" key="1">
    <source>
        <dbReference type="ARBA" id="ARBA00009922"/>
    </source>
</evidence>
<dbReference type="InterPro" id="IPR013986">
    <property type="entry name" value="DExx_box_DNA_helicase_dom_sf"/>
</dbReference>
<evidence type="ECO:0000259" key="14">
    <source>
        <dbReference type="PROSITE" id="PS51217"/>
    </source>
</evidence>
<feature type="domain" description="UvrD-like helicase C-terminal" evidence="14">
    <location>
        <begin position="312"/>
        <end position="587"/>
    </location>
</feature>
<dbReference type="PROSITE" id="PS51198">
    <property type="entry name" value="UVRD_HELICASE_ATP_BIND"/>
    <property type="match status" value="1"/>
</dbReference>
<dbReference type="PANTHER" id="PTHR11070:SF2">
    <property type="entry name" value="ATP-DEPENDENT DNA HELICASE SRS2"/>
    <property type="match status" value="1"/>
</dbReference>
<proteinExistence type="inferred from homology"/>
<evidence type="ECO:0000256" key="3">
    <source>
        <dbReference type="ARBA" id="ARBA00022801"/>
    </source>
</evidence>
<feature type="domain" description="UvrD-like helicase ATP-binding" evidence="13">
    <location>
        <begin position="18"/>
        <end position="318"/>
    </location>
</feature>
<reference evidence="15 16" key="1">
    <citation type="submission" date="2019-08" db="EMBL/GenBank/DDBJ databases">
        <authorList>
            <person name="Peeters C."/>
        </authorList>
    </citation>
    <scope>NUCLEOTIDE SEQUENCE [LARGE SCALE GENOMIC DNA]</scope>
    <source>
        <strain evidence="15 16">LMG 31115</strain>
    </source>
</reference>
<dbReference type="GO" id="GO:0000725">
    <property type="term" value="P:recombinational repair"/>
    <property type="evidence" value="ECO:0007669"/>
    <property type="project" value="TreeGrafter"/>
</dbReference>
<name>A0A5E4RTI8_9BURK</name>
<dbReference type="EMBL" id="CABPSI010000001">
    <property type="protein sequence ID" value="VVD66355.1"/>
    <property type="molecule type" value="Genomic_DNA"/>
</dbReference>
<dbReference type="InterPro" id="IPR000212">
    <property type="entry name" value="DNA_helicase_UvrD/REP"/>
</dbReference>
<dbReference type="GO" id="GO:0016887">
    <property type="term" value="F:ATP hydrolysis activity"/>
    <property type="evidence" value="ECO:0007669"/>
    <property type="project" value="RHEA"/>
</dbReference>
<evidence type="ECO:0000313" key="16">
    <source>
        <dbReference type="Proteomes" id="UP000333828"/>
    </source>
</evidence>
<evidence type="ECO:0000259" key="13">
    <source>
        <dbReference type="PROSITE" id="PS51198"/>
    </source>
</evidence>
<organism evidence="15 16">
    <name type="scientific">Pandoraea iniqua</name>
    <dbReference type="NCBI Taxonomy" id="2508288"/>
    <lineage>
        <taxon>Bacteria</taxon>
        <taxon>Pseudomonadati</taxon>
        <taxon>Pseudomonadota</taxon>
        <taxon>Betaproteobacteria</taxon>
        <taxon>Burkholderiales</taxon>
        <taxon>Burkholderiaceae</taxon>
        <taxon>Pandoraea</taxon>
    </lineage>
</organism>
<comment type="catalytic activity">
    <reaction evidence="11">
        <text>ATP + H2O = ADP + phosphate + H(+)</text>
        <dbReference type="Rhea" id="RHEA:13065"/>
        <dbReference type="ChEBI" id="CHEBI:15377"/>
        <dbReference type="ChEBI" id="CHEBI:15378"/>
        <dbReference type="ChEBI" id="CHEBI:30616"/>
        <dbReference type="ChEBI" id="CHEBI:43474"/>
        <dbReference type="ChEBI" id="CHEBI:456216"/>
        <dbReference type="EC" id="5.6.2.4"/>
    </reaction>
</comment>
<comment type="catalytic activity">
    <reaction evidence="8">
        <text>Couples ATP hydrolysis with the unwinding of duplex DNA by translocating in the 3'-5' direction.</text>
        <dbReference type="EC" id="5.6.2.4"/>
    </reaction>
</comment>
<evidence type="ECO:0000313" key="15">
    <source>
        <dbReference type="EMBL" id="VVD66355.1"/>
    </source>
</evidence>
<dbReference type="RefSeq" id="WP_150682649.1">
    <property type="nucleotide sequence ID" value="NZ_CABPSI010000001.1"/>
</dbReference>
<evidence type="ECO:0000256" key="4">
    <source>
        <dbReference type="ARBA" id="ARBA00022806"/>
    </source>
</evidence>
<keyword evidence="5 12" id="KW-0067">ATP-binding</keyword>
<keyword evidence="16" id="KW-1185">Reference proteome</keyword>
<evidence type="ECO:0000256" key="10">
    <source>
        <dbReference type="ARBA" id="ARBA00034923"/>
    </source>
</evidence>
<dbReference type="InterPro" id="IPR014016">
    <property type="entry name" value="UvrD-like_ATP-bd"/>
</dbReference>
<evidence type="ECO:0000256" key="9">
    <source>
        <dbReference type="ARBA" id="ARBA00034808"/>
    </source>
</evidence>
<dbReference type="InterPro" id="IPR027417">
    <property type="entry name" value="P-loop_NTPase"/>
</dbReference>
<dbReference type="GO" id="GO:0003677">
    <property type="term" value="F:DNA binding"/>
    <property type="evidence" value="ECO:0007669"/>
    <property type="project" value="UniProtKB-KW"/>
</dbReference>
<keyword evidence="7" id="KW-0413">Isomerase</keyword>
<protein>
    <recommendedName>
        <fullName evidence="9">DNA 3'-5' helicase</fullName>
        <ecNumber evidence="9">5.6.2.4</ecNumber>
    </recommendedName>
    <alternativeName>
        <fullName evidence="10">DNA 3'-5' helicase II</fullName>
    </alternativeName>
</protein>
<dbReference type="Gene3D" id="1.10.486.10">
    <property type="entry name" value="PCRA, domain 4"/>
    <property type="match status" value="1"/>
</dbReference>
<keyword evidence="2 12" id="KW-0547">Nucleotide-binding</keyword>
<dbReference type="Pfam" id="PF13361">
    <property type="entry name" value="UvrD_C"/>
    <property type="match status" value="1"/>
</dbReference>
<keyword evidence="3 12" id="KW-0378">Hydrolase</keyword>
<sequence length="717" mass="79897">MEDFVDTSRTPRFVPNGPAPTAEQVAIQLAKERVCLVQANAGAGKTSVLVARIGEAVARGTSPGNILALTFTDTAASVLNRRLAQAGIHVRAAEQVHVFTFDKFSRHVLSRLPGDNSRATQFELDRDLAPWIEEAMDNVPDETVEAFPEGTFEPNHVNVALAIDAMRRLKASGALFDDIYDENLDGMLDALGVTRAQFIVAIEYERIRRGRDDEPRFRDPYDATYDLAKAIGMDAIADAYLGPYSLVVCDEQHDFNEAAYRVLCRVLLANQCRFLGVGDKDQVIHATLGASDTYMGDRFRNDFASTELYPLSQTFRHGPHIAYPVAAFKQKTIESYVRTHTPIKLVEGDGSALGVANAVADEVAEWAAQAGSADACAILLRDWHQSALIEEVLWRRNIRYRAPAARNFHHREEIRFVRGVFAYALGAFGRLESSDRVAIAATLALFGNVQIEPGRVREMQALLAQNPELFEEFLKTWLVGDVPERPVTKVGALVLEIRGIVQGLSAVDAFKLIRARIDFGAIARRVYAKPYDAEMVSRSLDAFESAMTGKPDTLAGFFDTWLTTVTSATTGRRVERVIIDTVSNVKGREFDCVILPYMDRNEFPNPHLAHDQEANLFYVAATRARNKLVLVTSSADAVLQSRFIGDLDLEKSTLRADIALDRNRQLASADNIIRIYLKHYDPRDHAEIRGLGASYDPARRQWFITSDMSTERFLPWL</sequence>
<dbReference type="EC" id="5.6.2.4" evidence="9"/>
<dbReference type="AlphaFoldDB" id="A0A5E4RTI8"/>
<gene>
    <name evidence="15" type="primary">uvrD_2</name>
    <name evidence="15" type="ORF">PIN31115_00360</name>
</gene>
<dbReference type="Proteomes" id="UP000333828">
    <property type="component" value="Unassembled WGS sequence"/>
</dbReference>
<dbReference type="SUPFAM" id="SSF52540">
    <property type="entry name" value="P-loop containing nucleoside triphosphate hydrolases"/>
    <property type="match status" value="1"/>
</dbReference>
<dbReference type="GO" id="GO:0043138">
    <property type="term" value="F:3'-5' DNA helicase activity"/>
    <property type="evidence" value="ECO:0007669"/>
    <property type="project" value="UniProtKB-EC"/>
</dbReference>
<evidence type="ECO:0000256" key="7">
    <source>
        <dbReference type="ARBA" id="ARBA00023235"/>
    </source>
</evidence>
<dbReference type="Gene3D" id="1.10.10.160">
    <property type="match status" value="1"/>
</dbReference>
<dbReference type="InterPro" id="IPR014017">
    <property type="entry name" value="DNA_helicase_UvrD-like_C"/>
</dbReference>
<evidence type="ECO:0000256" key="8">
    <source>
        <dbReference type="ARBA" id="ARBA00034617"/>
    </source>
</evidence>
<evidence type="ECO:0000256" key="6">
    <source>
        <dbReference type="ARBA" id="ARBA00023125"/>
    </source>
</evidence>
<dbReference type="Pfam" id="PF00580">
    <property type="entry name" value="UvrD-helicase"/>
    <property type="match status" value="1"/>
</dbReference>
<evidence type="ECO:0000256" key="11">
    <source>
        <dbReference type="ARBA" id="ARBA00048988"/>
    </source>
</evidence>
<keyword evidence="4 12" id="KW-0347">Helicase</keyword>
<accession>A0A5E4RTI8</accession>